<evidence type="ECO:0000256" key="1">
    <source>
        <dbReference type="ARBA" id="ARBA00004141"/>
    </source>
</evidence>
<dbReference type="GO" id="GO:0015297">
    <property type="term" value="F:antiporter activity"/>
    <property type="evidence" value="ECO:0007669"/>
    <property type="project" value="InterPro"/>
</dbReference>
<feature type="transmembrane region" description="Helical" evidence="9">
    <location>
        <begin position="239"/>
        <end position="263"/>
    </location>
</feature>
<dbReference type="GO" id="GO:1902600">
    <property type="term" value="P:proton transmembrane transport"/>
    <property type="evidence" value="ECO:0007669"/>
    <property type="project" value="InterPro"/>
</dbReference>
<feature type="region of interest" description="Disordered" evidence="8">
    <location>
        <begin position="1"/>
        <end position="23"/>
    </location>
</feature>
<keyword evidence="6" id="KW-0406">Ion transport</keyword>
<dbReference type="InterPro" id="IPR006015">
    <property type="entry name" value="Universal_stress_UspA"/>
</dbReference>
<dbReference type="PRINTS" id="PR01438">
    <property type="entry name" value="UNVRSLSTRESS"/>
</dbReference>
<protein>
    <submittedName>
        <fullName evidence="12">Na+/H+ antiporter</fullName>
    </submittedName>
</protein>
<reference evidence="12" key="2">
    <citation type="submission" date="2022-12" db="EMBL/GenBank/DDBJ databases">
        <authorList>
            <person name="Sun Q."/>
            <person name="Zhou Y."/>
        </authorList>
    </citation>
    <scope>NUCLEOTIDE SEQUENCE</scope>
    <source>
        <strain evidence="12">CGMCC 1.15034</strain>
    </source>
</reference>
<dbReference type="InterPro" id="IPR014729">
    <property type="entry name" value="Rossmann-like_a/b/a_fold"/>
</dbReference>
<dbReference type="Pfam" id="PF00999">
    <property type="entry name" value="Na_H_Exchanger"/>
    <property type="match status" value="1"/>
</dbReference>
<evidence type="ECO:0000313" key="12">
    <source>
        <dbReference type="EMBL" id="GGI19303.1"/>
    </source>
</evidence>
<dbReference type="EMBL" id="BMHC01000001">
    <property type="protein sequence ID" value="GGI19303.1"/>
    <property type="molecule type" value="Genomic_DNA"/>
</dbReference>
<keyword evidence="7 9" id="KW-0472">Membrane</keyword>
<dbReference type="GO" id="GO:0016020">
    <property type="term" value="C:membrane"/>
    <property type="evidence" value="ECO:0007669"/>
    <property type="project" value="UniProtKB-SubCell"/>
</dbReference>
<proteinExistence type="inferred from homology"/>
<name>A0AA88B5Z9_9BRAD</name>
<evidence type="ECO:0000256" key="2">
    <source>
        <dbReference type="ARBA" id="ARBA00008791"/>
    </source>
</evidence>
<evidence type="ECO:0000259" key="11">
    <source>
        <dbReference type="Pfam" id="PF00999"/>
    </source>
</evidence>
<evidence type="ECO:0000256" key="6">
    <source>
        <dbReference type="ARBA" id="ARBA00023065"/>
    </source>
</evidence>
<comment type="caution">
    <text evidence="12">The sequence shown here is derived from an EMBL/GenBank/DDBJ whole genome shotgun (WGS) entry which is preliminary data.</text>
</comment>
<feature type="transmembrane region" description="Helical" evidence="9">
    <location>
        <begin position="43"/>
        <end position="62"/>
    </location>
</feature>
<comment type="subcellular location">
    <subcellularLocation>
        <location evidence="1">Membrane</location>
        <topology evidence="1">Multi-pass membrane protein</topology>
    </subcellularLocation>
</comment>
<feature type="transmembrane region" description="Helical" evidence="9">
    <location>
        <begin position="204"/>
        <end position="227"/>
    </location>
</feature>
<feature type="transmembrane region" description="Helical" evidence="9">
    <location>
        <begin position="358"/>
        <end position="376"/>
    </location>
</feature>
<comment type="similarity">
    <text evidence="2">Belongs to the universal stress protein A family.</text>
</comment>
<evidence type="ECO:0000313" key="13">
    <source>
        <dbReference type="Proteomes" id="UP000625079"/>
    </source>
</evidence>
<dbReference type="InterPro" id="IPR050794">
    <property type="entry name" value="CPA2_transporter"/>
</dbReference>
<dbReference type="Pfam" id="PF00582">
    <property type="entry name" value="Usp"/>
    <property type="match status" value="1"/>
</dbReference>
<dbReference type="PANTHER" id="PTHR32468">
    <property type="entry name" value="CATION/H + ANTIPORTER"/>
    <property type="match status" value="1"/>
</dbReference>
<dbReference type="Proteomes" id="UP000625079">
    <property type="component" value="Unassembled WGS sequence"/>
</dbReference>
<keyword evidence="3" id="KW-0813">Transport</keyword>
<feature type="transmembrane region" description="Helical" evidence="9">
    <location>
        <begin position="331"/>
        <end position="351"/>
    </location>
</feature>
<evidence type="ECO:0000256" key="8">
    <source>
        <dbReference type="SAM" id="MobiDB-lite"/>
    </source>
</evidence>
<dbReference type="InterPro" id="IPR006153">
    <property type="entry name" value="Cation/H_exchanger_TM"/>
</dbReference>
<dbReference type="Gene3D" id="3.40.50.620">
    <property type="entry name" value="HUPs"/>
    <property type="match status" value="2"/>
</dbReference>
<keyword evidence="4 9" id="KW-0812">Transmembrane</keyword>
<feature type="domain" description="Cation/H+ exchanger transmembrane" evidence="11">
    <location>
        <begin position="89"/>
        <end position="472"/>
    </location>
</feature>
<dbReference type="PANTHER" id="PTHR32468:SF0">
    <property type="entry name" value="K(+)_H(+) ANTIPORTER 1"/>
    <property type="match status" value="1"/>
</dbReference>
<feature type="transmembrane region" description="Helical" evidence="9">
    <location>
        <begin position="102"/>
        <end position="121"/>
    </location>
</feature>
<accession>A0AA88B5Z9</accession>
<dbReference type="AlphaFoldDB" id="A0AA88B5Z9"/>
<dbReference type="SUPFAM" id="SSF52402">
    <property type="entry name" value="Adenine nucleotide alpha hydrolases-like"/>
    <property type="match status" value="1"/>
</dbReference>
<dbReference type="CDD" id="cd00293">
    <property type="entry name" value="USP-like"/>
    <property type="match status" value="1"/>
</dbReference>
<organism evidence="12 13">
    <name type="scientific">Bradyrhizobium guangdongense</name>
    <dbReference type="NCBI Taxonomy" id="1325090"/>
    <lineage>
        <taxon>Bacteria</taxon>
        <taxon>Pseudomonadati</taxon>
        <taxon>Pseudomonadota</taxon>
        <taxon>Alphaproteobacteria</taxon>
        <taxon>Hyphomicrobiales</taxon>
        <taxon>Nitrobacteraceae</taxon>
        <taxon>Bradyrhizobium</taxon>
    </lineage>
</organism>
<reference evidence="12" key="1">
    <citation type="journal article" date="2014" name="Int. J. Syst. Evol. Microbiol.">
        <title>Complete genome sequence of Corynebacterium casei LMG S-19264T (=DSM 44701T), isolated from a smear-ripened cheese.</title>
        <authorList>
            <consortium name="US DOE Joint Genome Institute (JGI-PGF)"/>
            <person name="Walter F."/>
            <person name="Albersmeier A."/>
            <person name="Kalinowski J."/>
            <person name="Ruckert C."/>
        </authorList>
    </citation>
    <scope>NUCLEOTIDE SEQUENCE</scope>
    <source>
        <strain evidence="12">CGMCC 1.15034</strain>
    </source>
</reference>
<feature type="domain" description="UspA" evidence="10">
    <location>
        <begin position="651"/>
        <end position="780"/>
    </location>
</feature>
<dbReference type="InterPro" id="IPR006016">
    <property type="entry name" value="UspA"/>
</dbReference>
<sequence>MGRHLDPPESQGTPSTPRKFYPGAPALRRVSERGKSTCMQWSLLRPVGLVPAALILTTIAAGAEGGKSAGPSEFLLVTQIVLLIAVGRGLGEIMQRIGQPSVIGELLAGILLGPSLFGWLWPEAQAAIFPKAPEQKAMLDGIAQFGILLLLLLTGMETDLKLVRKIGKAAIAISIAGILVPFACGFALGEFLPDALLPKPEQRLVASLFMGTALSISSVKIVAVVVREMNFMRRNVGQIIVATAVIDDTIGWIIIAVIFSLAAQGALDIASVAKAVLGTLAFLAVSFTIGRRLVFQLIRWANDNLVSTAAVITVILLLMGAMALITHAIGVHTVLGAFVAGILVGESPILTRQIDERLRGLISSFFMPVFFGLAGLSADLSVLRDPNLLMLTGLLVVIASVGKFGGAFVGGTVGGLSTRESLALASGMNARGSTEVIIATIGLSIGVLSQNLFTMIVTMAIVTTMAMPPMLRAALAGLPMSKDEMERLEREEFEKRGFVANLERPLLAVDESVNATFASHVIGLLAGMRGLPITVLHIGKRAKEQERGRDEEESHETVVKRAAETVSAGGDGDTGSVDVVTRARRAELGETITDEARKGFDLLVVGIDKVAVAKDRFDRRIEDIATKFEGPLAIVAAKGKHLKQPMPDALNILVPVSGSGISKRGAEVAVALTQAGSGSLRVIYVATTRDKGAQRGASRGLSQEAGILKDASDLAARYDVDITTTLRVNRAPESAILREIDTTDVDLVVMGVDRIHADHLSFGGVADAVLRQSKVSVLLVSSGEARQVSGEKA</sequence>
<feature type="transmembrane region" description="Helical" evidence="9">
    <location>
        <begin position="436"/>
        <end position="462"/>
    </location>
</feature>
<evidence type="ECO:0000256" key="9">
    <source>
        <dbReference type="SAM" id="Phobius"/>
    </source>
</evidence>
<gene>
    <name evidence="12" type="ORF">GCM10010987_03630</name>
</gene>
<evidence type="ECO:0000256" key="7">
    <source>
        <dbReference type="ARBA" id="ARBA00023136"/>
    </source>
</evidence>
<feature type="transmembrane region" description="Helical" evidence="9">
    <location>
        <begin position="388"/>
        <end position="416"/>
    </location>
</feature>
<feature type="transmembrane region" description="Helical" evidence="9">
    <location>
        <begin position="306"/>
        <end position="325"/>
    </location>
</feature>
<evidence type="ECO:0000256" key="4">
    <source>
        <dbReference type="ARBA" id="ARBA00022692"/>
    </source>
</evidence>
<evidence type="ECO:0000256" key="3">
    <source>
        <dbReference type="ARBA" id="ARBA00022448"/>
    </source>
</evidence>
<feature type="transmembrane region" description="Helical" evidence="9">
    <location>
        <begin position="74"/>
        <end position="90"/>
    </location>
</feature>
<feature type="transmembrane region" description="Helical" evidence="9">
    <location>
        <begin position="170"/>
        <end position="192"/>
    </location>
</feature>
<feature type="transmembrane region" description="Helical" evidence="9">
    <location>
        <begin position="141"/>
        <end position="158"/>
    </location>
</feature>
<evidence type="ECO:0000256" key="5">
    <source>
        <dbReference type="ARBA" id="ARBA00022989"/>
    </source>
</evidence>
<feature type="transmembrane region" description="Helical" evidence="9">
    <location>
        <begin position="275"/>
        <end position="294"/>
    </location>
</feature>
<keyword evidence="5 9" id="KW-1133">Transmembrane helix</keyword>
<evidence type="ECO:0000259" key="10">
    <source>
        <dbReference type="Pfam" id="PF00582"/>
    </source>
</evidence>
<dbReference type="InterPro" id="IPR038770">
    <property type="entry name" value="Na+/solute_symporter_sf"/>
</dbReference>
<dbReference type="Gene3D" id="1.20.1530.20">
    <property type="match status" value="1"/>
</dbReference>